<accession>A0A5A7Q9N9</accession>
<dbReference type="OrthoDB" id="914174at2759"/>
<evidence type="ECO:0000313" key="1">
    <source>
        <dbReference type="EMBL" id="GER41890.1"/>
    </source>
</evidence>
<reference evidence="2" key="1">
    <citation type="journal article" date="2019" name="Curr. Biol.">
        <title>Genome Sequence of Striga asiatica Provides Insight into the Evolution of Plant Parasitism.</title>
        <authorList>
            <person name="Yoshida S."/>
            <person name="Kim S."/>
            <person name="Wafula E.K."/>
            <person name="Tanskanen J."/>
            <person name="Kim Y.M."/>
            <person name="Honaas L."/>
            <person name="Yang Z."/>
            <person name="Spallek T."/>
            <person name="Conn C.E."/>
            <person name="Ichihashi Y."/>
            <person name="Cheong K."/>
            <person name="Cui S."/>
            <person name="Der J.P."/>
            <person name="Gundlach H."/>
            <person name="Jiao Y."/>
            <person name="Hori C."/>
            <person name="Ishida J.K."/>
            <person name="Kasahara H."/>
            <person name="Kiba T."/>
            <person name="Kim M.S."/>
            <person name="Koo N."/>
            <person name="Laohavisit A."/>
            <person name="Lee Y.H."/>
            <person name="Lumba S."/>
            <person name="McCourt P."/>
            <person name="Mortimer J.C."/>
            <person name="Mutuku J.M."/>
            <person name="Nomura T."/>
            <person name="Sasaki-Sekimoto Y."/>
            <person name="Seto Y."/>
            <person name="Wang Y."/>
            <person name="Wakatake T."/>
            <person name="Sakakibara H."/>
            <person name="Demura T."/>
            <person name="Yamaguchi S."/>
            <person name="Yoneyama K."/>
            <person name="Manabe R.I."/>
            <person name="Nelson D.C."/>
            <person name="Schulman A.H."/>
            <person name="Timko M.P."/>
            <person name="dePamphilis C.W."/>
            <person name="Choi D."/>
            <person name="Shirasu K."/>
        </authorList>
    </citation>
    <scope>NUCLEOTIDE SEQUENCE [LARGE SCALE GENOMIC DNA]</scope>
    <source>
        <strain evidence="2">cv. UVA1</strain>
    </source>
</reference>
<proteinExistence type="predicted"/>
<keyword evidence="1" id="KW-0548">Nucleotidyltransferase</keyword>
<dbReference type="GO" id="GO:0003964">
    <property type="term" value="F:RNA-directed DNA polymerase activity"/>
    <property type="evidence" value="ECO:0007669"/>
    <property type="project" value="UniProtKB-KW"/>
</dbReference>
<dbReference type="Proteomes" id="UP000325081">
    <property type="component" value="Unassembled WGS sequence"/>
</dbReference>
<dbReference type="AlphaFoldDB" id="A0A5A7Q9N9"/>
<protein>
    <submittedName>
        <fullName evidence="1">RNA-directed DNA polymerase</fullName>
    </submittedName>
</protein>
<gene>
    <name evidence="1" type="ORF">STAS_18638</name>
</gene>
<organism evidence="1 2">
    <name type="scientific">Striga asiatica</name>
    <name type="common">Asiatic witchweed</name>
    <name type="synonym">Buchnera asiatica</name>
    <dbReference type="NCBI Taxonomy" id="4170"/>
    <lineage>
        <taxon>Eukaryota</taxon>
        <taxon>Viridiplantae</taxon>
        <taxon>Streptophyta</taxon>
        <taxon>Embryophyta</taxon>
        <taxon>Tracheophyta</taxon>
        <taxon>Spermatophyta</taxon>
        <taxon>Magnoliopsida</taxon>
        <taxon>eudicotyledons</taxon>
        <taxon>Gunneridae</taxon>
        <taxon>Pentapetalae</taxon>
        <taxon>asterids</taxon>
        <taxon>lamiids</taxon>
        <taxon>Lamiales</taxon>
        <taxon>Orobanchaceae</taxon>
        <taxon>Buchnereae</taxon>
        <taxon>Striga</taxon>
    </lineage>
</organism>
<keyword evidence="1" id="KW-0695">RNA-directed DNA polymerase</keyword>
<name>A0A5A7Q9N9_STRAF</name>
<dbReference type="EMBL" id="BKCP01006183">
    <property type="protein sequence ID" value="GER41890.1"/>
    <property type="molecule type" value="Genomic_DNA"/>
</dbReference>
<evidence type="ECO:0000313" key="2">
    <source>
        <dbReference type="Proteomes" id="UP000325081"/>
    </source>
</evidence>
<keyword evidence="1" id="KW-0808">Transferase</keyword>
<comment type="caution">
    <text evidence="1">The sequence shown here is derived from an EMBL/GenBank/DDBJ whole genome shotgun (WGS) entry which is preliminary data.</text>
</comment>
<keyword evidence="2" id="KW-1185">Reference proteome</keyword>
<sequence length="142" mass="16280">MEMEDLRGMKPGPAQIIVEEVDKDKRQSHKAKGWRRITGKDAKIRDGISTNIFSDPWIPNHHSGKPQLKRGVSSNLKTVNQLKTVGRDSWDRELLQELFIEEDVKAILEINSLNQSMKDRVMEVRVQLEVPAWLLLPATSIK</sequence>